<feature type="region of interest" description="Disordered" evidence="1">
    <location>
        <begin position="170"/>
        <end position="195"/>
    </location>
</feature>
<sequence length="281" mass="29042">MIGKKKSGFQITSVTSEYEGSTGGEGLREPPGGEAEAVVNGGPGVGPSADTELPGKDGRTKPPPATAGQGTAGREVPKETGTMATGTLPGTRSPPPPAPSPCGSRFRVVKLDHGLGEPYRRGRWTCVDLYVDRELDAHGLAKVLAGSRHVNSLDSHLELGALLAHRAVSQLRPRPHAPKSQGSPLGESLPPPGTDTLHVLLQAARTLSLDSPPAPQEKGDPAATPHPANQSHGAKAGARETTSPPTNVKQPSSGDQGGLRKASTGRPHARGWRGKRLPRSG</sequence>
<dbReference type="InterPro" id="IPR042553">
    <property type="entry name" value="TSC22D4"/>
</dbReference>
<feature type="region of interest" description="Disordered" evidence="1">
    <location>
        <begin position="209"/>
        <end position="281"/>
    </location>
</feature>
<evidence type="ECO:0000313" key="2">
    <source>
        <dbReference type="EMBL" id="GCC16480.1"/>
    </source>
</evidence>
<dbReference type="GO" id="GO:0006970">
    <property type="term" value="P:response to osmotic stress"/>
    <property type="evidence" value="ECO:0007669"/>
    <property type="project" value="TreeGrafter"/>
</dbReference>
<name>A0A401RE96_CHIPU</name>
<reference evidence="2 3" key="1">
    <citation type="journal article" date="2018" name="Nat. Ecol. Evol.">
        <title>Shark genomes provide insights into elasmobranch evolution and the origin of vertebrates.</title>
        <authorList>
            <person name="Hara Y"/>
            <person name="Yamaguchi K"/>
            <person name="Onimaru K"/>
            <person name="Kadota M"/>
            <person name="Koyanagi M"/>
            <person name="Keeley SD"/>
            <person name="Tatsumi K"/>
            <person name="Tanaka K"/>
            <person name="Motone F"/>
            <person name="Kageyama Y"/>
            <person name="Nozu R"/>
            <person name="Adachi N"/>
            <person name="Nishimura O"/>
            <person name="Nakagawa R"/>
            <person name="Tanegashima C"/>
            <person name="Kiyatake I"/>
            <person name="Matsumoto R"/>
            <person name="Murakumo K"/>
            <person name="Nishida K"/>
            <person name="Terakita A"/>
            <person name="Kuratani S"/>
            <person name="Sato K"/>
            <person name="Hyodo S Kuraku.S."/>
        </authorList>
    </citation>
    <scope>NUCLEOTIDE SEQUENCE [LARGE SCALE GENOMIC DNA]</scope>
</reference>
<dbReference type="PANTHER" id="PTHR47610">
    <property type="entry name" value="TSC22 DOMAIN FAMILY PROTEIN 4"/>
    <property type="match status" value="1"/>
</dbReference>
<dbReference type="AlphaFoldDB" id="A0A401RE96"/>
<accession>A0A401RE96</accession>
<feature type="region of interest" description="Disordered" evidence="1">
    <location>
        <begin position="1"/>
        <end position="105"/>
    </location>
</feature>
<feature type="compositionally biased region" description="Basic residues" evidence="1">
    <location>
        <begin position="267"/>
        <end position="281"/>
    </location>
</feature>
<protein>
    <recommendedName>
        <fullName evidence="4">TSC22 domain family member 4</fullName>
    </recommendedName>
</protein>
<comment type="caution">
    <text evidence="2">The sequence shown here is derived from an EMBL/GenBank/DDBJ whole genome shotgun (WGS) entry which is preliminary data.</text>
</comment>
<dbReference type="Proteomes" id="UP000287033">
    <property type="component" value="Unassembled WGS sequence"/>
</dbReference>
<evidence type="ECO:0008006" key="4">
    <source>
        <dbReference type="Google" id="ProtNLM"/>
    </source>
</evidence>
<evidence type="ECO:0000313" key="3">
    <source>
        <dbReference type="Proteomes" id="UP000287033"/>
    </source>
</evidence>
<dbReference type="OrthoDB" id="8961796at2759"/>
<gene>
    <name evidence="2" type="ORF">chiPu_0021871</name>
</gene>
<keyword evidence="3" id="KW-1185">Reference proteome</keyword>
<evidence type="ECO:0000256" key="1">
    <source>
        <dbReference type="SAM" id="MobiDB-lite"/>
    </source>
</evidence>
<proteinExistence type="predicted"/>
<dbReference type="EMBL" id="BEZZ01005120">
    <property type="protein sequence ID" value="GCC16480.1"/>
    <property type="molecule type" value="Genomic_DNA"/>
</dbReference>
<organism evidence="2 3">
    <name type="scientific">Chiloscyllium punctatum</name>
    <name type="common">Brownbanded bambooshark</name>
    <name type="synonym">Hemiscyllium punctatum</name>
    <dbReference type="NCBI Taxonomy" id="137246"/>
    <lineage>
        <taxon>Eukaryota</taxon>
        <taxon>Metazoa</taxon>
        <taxon>Chordata</taxon>
        <taxon>Craniata</taxon>
        <taxon>Vertebrata</taxon>
        <taxon>Chondrichthyes</taxon>
        <taxon>Elasmobranchii</taxon>
        <taxon>Galeomorphii</taxon>
        <taxon>Galeoidea</taxon>
        <taxon>Orectolobiformes</taxon>
        <taxon>Hemiscylliidae</taxon>
        <taxon>Chiloscyllium</taxon>
    </lineage>
</organism>
<dbReference type="PANTHER" id="PTHR47610:SF1">
    <property type="entry name" value="TSC22 DOMAIN FAMILY PROTEIN 4"/>
    <property type="match status" value="1"/>
</dbReference>
<feature type="compositionally biased region" description="Polar residues" evidence="1">
    <location>
        <begin position="240"/>
        <end position="254"/>
    </location>
</feature>
<dbReference type="STRING" id="137246.A0A401RE96"/>